<dbReference type="NCBIfam" id="TIGR02532">
    <property type="entry name" value="IV_pilin_GFxxxE"/>
    <property type="match status" value="1"/>
</dbReference>
<comment type="subcellular location">
    <subcellularLocation>
        <location evidence="1">Cell inner membrane</location>
        <topology evidence="1">Single-pass membrane protein</topology>
    </subcellularLocation>
</comment>
<dbReference type="RefSeq" id="WP_317704392.1">
    <property type="nucleotide sequence ID" value="NZ_AP024714.1"/>
</dbReference>
<evidence type="ECO:0000256" key="8">
    <source>
        <dbReference type="ARBA" id="ARBA00023136"/>
    </source>
</evidence>
<keyword evidence="3" id="KW-1003">Cell membrane</keyword>
<dbReference type="InterPro" id="IPR012902">
    <property type="entry name" value="N_methyl_site"/>
</dbReference>
<dbReference type="GO" id="GO:0015628">
    <property type="term" value="P:protein secretion by the type II secretion system"/>
    <property type="evidence" value="ECO:0007669"/>
    <property type="project" value="InterPro"/>
</dbReference>
<dbReference type="KEGG" id="mcau:MIT9_P1554"/>
<dbReference type="InterPro" id="IPR002416">
    <property type="entry name" value="T2SS_protein-GspH"/>
</dbReference>
<keyword evidence="7" id="KW-1133">Transmembrane helix</keyword>
<keyword evidence="10" id="KW-1185">Reference proteome</keyword>
<protein>
    <submittedName>
        <fullName evidence="9">General secretion pathway protein I</fullName>
    </submittedName>
</protein>
<evidence type="ECO:0000256" key="6">
    <source>
        <dbReference type="ARBA" id="ARBA00022692"/>
    </source>
</evidence>
<dbReference type="GO" id="GO:0005886">
    <property type="term" value="C:plasma membrane"/>
    <property type="evidence" value="ECO:0007669"/>
    <property type="project" value="UniProtKB-SubCell"/>
</dbReference>
<gene>
    <name evidence="9" type="ORF">MIT9_P1554</name>
</gene>
<dbReference type="Pfam" id="PF07963">
    <property type="entry name" value="N_methyl"/>
    <property type="match status" value="1"/>
</dbReference>
<evidence type="ECO:0000313" key="10">
    <source>
        <dbReference type="Proteomes" id="UP001321825"/>
    </source>
</evidence>
<dbReference type="PANTHER" id="PTHR38779:SF2">
    <property type="entry name" value="TYPE II SECRETION SYSTEM PROTEIN I-RELATED"/>
    <property type="match status" value="1"/>
</dbReference>
<evidence type="ECO:0000256" key="3">
    <source>
        <dbReference type="ARBA" id="ARBA00022475"/>
    </source>
</evidence>
<evidence type="ECO:0000256" key="7">
    <source>
        <dbReference type="ARBA" id="ARBA00022989"/>
    </source>
</evidence>
<dbReference type="AlphaFoldDB" id="A0AAU9CR16"/>
<keyword evidence="8" id="KW-0472">Membrane</keyword>
<organism evidence="9 10">
    <name type="scientific">Methylomarinovum caldicuralii</name>
    <dbReference type="NCBI Taxonomy" id="438856"/>
    <lineage>
        <taxon>Bacteria</taxon>
        <taxon>Pseudomonadati</taxon>
        <taxon>Pseudomonadota</taxon>
        <taxon>Gammaproteobacteria</taxon>
        <taxon>Methylococcales</taxon>
        <taxon>Methylothermaceae</taxon>
        <taxon>Methylomarinovum</taxon>
    </lineage>
</organism>
<name>A0AAU9CR16_9GAMM</name>
<dbReference type="GO" id="GO:0015627">
    <property type="term" value="C:type II protein secretion system complex"/>
    <property type="evidence" value="ECO:0007669"/>
    <property type="project" value="InterPro"/>
</dbReference>
<evidence type="ECO:0000256" key="1">
    <source>
        <dbReference type="ARBA" id="ARBA00004377"/>
    </source>
</evidence>
<reference evidence="10" key="1">
    <citation type="journal article" date="2024" name="Int. J. Syst. Evol. Microbiol.">
        <title>Methylomarinovum tepidoasis sp. nov., a moderately thermophilic methanotroph of the family Methylothermaceae isolated from a deep-sea hydrothermal field.</title>
        <authorList>
            <person name="Hirayama H."/>
            <person name="Takaki Y."/>
            <person name="Abe M."/>
            <person name="Miyazaki M."/>
            <person name="Uematsu K."/>
            <person name="Matsui Y."/>
            <person name="Takai K."/>
        </authorList>
    </citation>
    <scope>NUCLEOTIDE SEQUENCE [LARGE SCALE GENOMIC DNA]</scope>
    <source>
        <strain evidence="10">IT-9</strain>
    </source>
</reference>
<keyword evidence="5" id="KW-0997">Cell inner membrane</keyword>
<evidence type="ECO:0000256" key="5">
    <source>
        <dbReference type="ARBA" id="ARBA00022519"/>
    </source>
</evidence>
<dbReference type="Proteomes" id="UP001321825">
    <property type="component" value="Chromosome"/>
</dbReference>
<dbReference type="PROSITE" id="PS00409">
    <property type="entry name" value="PROKAR_NTER_METHYL"/>
    <property type="match status" value="1"/>
</dbReference>
<dbReference type="EMBL" id="AP024714">
    <property type="protein sequence ID" value="BCX81972.1"/>
    <property type="molecule type" value="Genomic_DNA"/>
</dbReference>
<accession>A0AAU9CR16</accession>
<keyword evidence="4" id="KW-0488">Methylation</keyword>
<evidence type="ECO:0000313" key="9">
    <source>
        <dbReference type="EMBL" id="BCX81972.1"/>
    </source>
</evidence>
<keyword evidence="6" id="KW-0812">Transmembrane</keyword>
<sequence>MKRQRGFTLLEIMVAFTLMALSAAVLLQAFGGGARLLGRAETVTRAAALAESQLARVGSEWPLEEGEREGEWQGLHWQVALTPVSLNQLDPQVGENVEEIGNQRLWQVTVVVGWREGGRGRRYRLTTLRLAPAL</sequence>
<comment type="similarity">
    <text evidence="2">Belongs to the GSP I family.</text>
</comment>
<evidence type="ECO:0000256" key="4">
    <source>
        <dbReference type="ARBA" id="ARBA00022481"/>
    </source>
</evidence>
<dbReference type="InterPro" id="IPR010052">
    <property type="entry name" value="T2SS_protein-GspI"/>
</dbReference>
<dbReference type="PANTHER" id="PTHR38779">
    <property type="entry name" value="TYPE II SECRETION SYSTEM PROTEIN I-RELATED"/>
    <property type="match status" value="1"/>
</dbReference>
<proteinExistence type="inferred from homology"/>
<evidence type="ECO:0000256" key="2">
    <source>
        <dbReference type="ARBA" id="ARBA00008358"/>
    </source>
</evidence>
<dbReference type="PRINTS" id="PR00885">
    <property type="entry name" value="BCTERIALGSPH"/>
</dbReference>